<keyword evidence="5" id="KW-1185">Reference proteome</keyword>
<keyword evidence="1 2" id="KW-0694">RNA-binding</keyword>
<dbReference type="SUPFAM" id="SSF54928">
    <property type="entry name" value="RNA-binding domain, RBD"/>
    <property type="match status" value="1"/>
</dbReference>
<evidence type="ECO:0000256" key="3">
    <source>
        <dbReference type="SAM" id="MobiDB-lite"/>
    </source>
</evidence>
<dbReference type="InterPro" id="IPR012677">
    <property type="entry name" value="Nucleotide-bd_a/b_plait_sf"/>
</dbReference>
<evidence type="ECO:0000313" key="6">
    <source>
        <dbReference type="RefSeq" id="XP_046599263.1"/>
    </source>
</evidence>
<feature type="compositionally biased region" description="Polar residues" evidence="3">
    <location>
        <begin position="560"/>
        <end position="573"/>
    </location>
</feature>
<dbReference type="InterPro" id="IPR000504">
    <property type="entry name" value="RRM_dom"/>
</dbReference>
<evidence type="ECO:0000313" key="5">
    <source>
        <dbReference type="Proteomes" id="UP000829291"/>
    </source>
</evidence>
<proteinExistence type="predicted"/>
<feature type="compositionally biased region" description="Polar residues" evidence="3">
    <location>
        <begin position="509"/>
        <end position="526"/>
    </location>
</feature>
<dbReference type="CDD" id="cd00590">
    <property type="entry name" value="RRM_SF"/>
    <property type="match status" value="1"/>
</dbReference>
<dbReference type="RefSeq" id="XP_046599263.1">
    <property type="nucleotide sequence ID" value="XM_046743307.1"/>
</dbReference>
<feature type="compositionally biased region" description="Low complexity" evidence="3">
    <location>
        <begin position="530"/>
        <end position="544"/>
    </location>
</feature>
<feature type="region of interest" description="Disordered" evidence="3">
    <location>
        <begin position="19"/>
        <end position="50"/>
    </location>
</feature>
<dbReference type="PROSITE" id="PS50102">
    <property type="entry name" value="RRM"/>
    <property type="match status" value="1"/>
</dbReference>
<feature type="compositionally biased region" description="Acidic residues" evidence="3">
    <location>
        <begin position="587"/>
        <end position="649"/>
    </location>
</feature>
<sequence length="682" mass="78249">MIEFLQIFFVDLFQRKTTNQRSKTGHQKEHPHLIYPNSQPENGPEENGDSKRLAVKQELAAFGYDNTYGSYSVPSPSPAALNQPLPGQPPLPPMPPPPGTLPPPPHVFGPVHSQVTPMQPWSHPPPPWQWMTPQTPPLPPQSPRDMTPNNFQRDMPLRSNYVRRDRFNHNRNNIYNQRSNFHRKNRRNPRYDQLQGQFDQTSYFGPSLPVAIHNHQIQQSSLPPGASQISINRHMDESGDQDIKIVSEETVVKKNKQRKPMSQSYPSRPWNREDAERALQIENEYNKTVKAQSLIIKFPDPDLNKDIVREFHSGIQNIHFQSPSGPRYCFIQMAEDVNIDEAIQELEKIQFGVGHLKVERKSLRDEDNPTPEEIDPYTLYIGNLPESVNVNEVKTKFPSAARVDVGYAQKMRNTRYAFIRYNSVEESISAYRQAHDLMWDTRSIIVRFRRQRGNTCLPGEPKPNVKKVKEEPGTPSQVKKQLLSSNQQNQIKPDVGKQNHVTLAPQTVQNKSQCDSQSEIPKSTPFTELPSTVPTPVVTSTKTTILHQQQPWTLKPSEIPQMTESVPSVPLKTSQIGDKELLLEIKEEPEDYDEMEMQEDAQIDDEVDDDDDEEEDDDSDDDDDDDDDDHEEEDEDDEDEEIDDTETLPDDDKQNENKDDEPVDHLDQMFNDLENMAGDIGL</sequence>
<accession>A0ABM3GG63</accession>
<gene>
    <name evidence="6" type="primary">LOC107224388</name>
</gene>
<dbReference type="Pfam" id="PF00076">
    <property type="entry name" value="RRM_1"/>
    <property type="match status" value="1"/>
</dbReference>
<feature type="region of interest" description="Disordered" evidence="3">
    <location>
        <begin position="509"/>
        <end position="573"/>
    </location>
</feature>
<name>A0ABM3GG63_NEOLC</name>
<reference evidence="6" key="1">
    <citation type="submission" date="2025-08" db="UniProtKB">
        <authorList>
            <consortium name="RefSeq"/>
        </authorList>
    </citation>
    <scope>IDENTIFICATION</scope>
    <source>
        <tissue evidence="6">Thorax and Abdomen</tissue>
    </source>
</reference>
<dbReference type="GeneID" id="107224388"/>
<dbReference type="SMART" id="SM00360">
    <property type="entry name" value="RRM"/>
    <property type="match status" value="1"/>
</dbReference>
<feature type="region of interest" description="Disordered" evidence="3">
    <location>
        <begin position="585"/>
        <end position="682"/>
    </location>
</feature>
<dbReference type="Proteomes" id="UP000829291">
    <property type="component" value="Chromosome 1"/>
</dbReference>
<feature type="region of interest" description="Disordered" evidence="3">
    <location>
        <begin position="73"/>
        <end position="102"/>
    </location>
</feature>
<dbReference type="Gene3D" id="3.30.70.330">
    <property type="match status" value="1"/>
</dbReference>
<feature type="compositionally biased region" description="Pro residues" evidence="3">
    <location>
        <begin position="86"/>
        <end position="102"/>
    </location>
</feature>
<dbReference type="InterPro" id="IPR035979">
    <property type="entry name" value="RBD_domain_sf"/>
</dbReference>
<organism evidence="5 6">
    <name type="scientific">Neodiprion lecontei</name>
    <name type="common">Redheaded pine sawfly</name>
    <dbReference type="NCBI Taxonomy" id="441921"/>
    <lineage>
        <taxon>Eukaryota</taxon>
        <taxon>Metazoa</taxon>
        <taxon>Ecdysozoa</taxon>
        <taxon>Arthropoda</taxon>
        <taxon>Hexapoda</taxon>
        <taxon>Insecta</taxon>
        <taxon>Pterygota</taxon>
        <taxon>Neoptera</taxon>
        <taxon>Endopterygota</taxon>
        <taxon>Hymenoptera</taxon>
        <taxon>Tenthredinoidea</taxon>
        <taxon>Diprionidae</taxon>
        <taxon>Diprioninae</taxon>
        <taxon>Neodiprion</taxon>
    </lineage>
</organism>
<feature type="domain" description="RRM" evidence="4">
    <location>
        <begin position="377"/>
        <end position="451"/>
    </location>
</feature>
<evidence type="ECO:0000259" key="4">
    <source>
        <dbReference type="PROSITE" id="PS50102"/>
    </source>
</evidence>
<evidence type="ECO:0000256" key="1">
    <source>
        <dbReference type="ARBA" id="ARBA00022884"/>
    </source>
</evidence>
<evidence type="ECO:0000256" key="2">
    <source>
        <dbReference type="PROSITE-ProRule" id="PRU00176"/>
    </source>
</evidence>
<feature type="region of interest" description="Disordered" evidence="3">
    <location>
        <begin position="253"/>
        <end position="273"/>
    </location>
</feature>
<feature type="region of interest" description="Disordered" evidence="3">
    <location>
        <begin position="455"/>
        <end position="483"/>
    </location>
</feature>
<feature type="compositionally biased region" description="Polar residues" evidence="3">
    <location>
        <begin position="474"/>
        <end position="483"/>
    </location>
</feature>
<protein>
    <submittedName>
        <fullName evidence="6">Uncharacterized protein LOC107224388 isoform X1</fullName>
    </submittedName>
</protein>